<protein>
    <recommendedName>
        <fullName evidence="3">Right handed beta helix domain-containing protein</fullName>
    </recommendedName>
</protein>
<proteinExistence type="predicted"/>
<comment type="caution">
    <text evidence="1">The sequence shown here is derived from an EMBL/GenBank/DDBJ whole genome shotgun (WGS) entry which is preliminary data.</text>
</comment>
<evidence type="ECO:0008006" key="3">
    <source>
        <dbReference type="Google" id="ProtNLM"/>
    </source>
</evidence>
<sequence length="507" mass="55738">MHTSTMFKHHTVQSNFITPNSVFDDTFQFNGMNTSLLVQNSFLPLFFVANSTFDLLDTNLHAEGTFPSIVEAQNHSRVIVTNLCLDGLGNNSYSQTEAEESSKRVHAFYSRSMLGQFQFTKKIVASNLTLPSSSAYPQRPIHPSHDWMISESSISECRGATSGIVFADQNWADSFTCLNSTFLDSPSMLTTRNDASSSTVSYLLAVIINTKKVMQDPACITVTGPDLSVWECNISSTTTYNDKHANNRGIFFDSPNGTLRVDDTFIHKFSSRTSGAGLFIGNSRYIDMHHSFLYRLYCGGNGASIAIFGQMEQMISTNNVFDKCLAAGSSRVNAGGIFLQSESVYHFSMEATTIIRQSSNGIGGGVAFVGIRPFTTINIRTSWFIKNIGRKSRKMEANGGSIAFGELKDPTGIKVTIETCRFNASSTGGRGRDIFCEKGWETIMTKEALPCSVAHSSKCSIYVEGVTGPSDDFWMNLDSPPECGRLSPRPPYRGCINYVPSGFFNIC</sequence>
<dbReference type="EMBL" id="JARBJD010000042">
    <property type="protein sequence ID" value="KAK2957954.1"/>
    <property type="molecule type" value="Genomic_DNA"/>
</dbReference>
<gene>
    <name evidence="1" type="ORF">BLNAU_7130</name>
</gene>
<dbReference type="SUPFAM" id="SSF51126">
    <property type="entry name" value="Pectin lyase-like"/>
    <property type="match status" value="1"/>
</dbReference>
<dbReference type="Proteomes" id="UP001281761">
    <property type="component" value="Unassembled WGS sequence"/>
</dbReference>
<evidence type="ECO:0000313" key="1">
    <source>
        <dbReference type="EMBL" id="KAK2957954.1"/>
    </source>
</evidence>
<dbReference type="InterPro" id="IPR011050">
    <property type="entry name" value="Pectin_lyase_fold/virulence"/>
</dbReference>
<accession>A0ABQ9Y2R7</accession>
<reference evidence="1 2" key="1">
    <citation type="journal article" date="2022" name="bioRxiv">
        <title>Genomics of Preaxostyla Flagellates Illuminates Evolutionary Transitions and the Path Towards Mitochondrial Loss.</title>
        <authorList>
            <person name="Novak L.V.F."/>
            <person name="Treitli S.C."/>
            <person name="Pyrih J."/>
            <person name="Halakuc P."/>
            <person name="Pipaliya S.V."/>
            <person name="Vacek V."/>
            <person name="Brzon O."/>
            <person name="Soukal P."/>
            <person name="Eme L."/>
            <person name="Dacks J.B."/>
            <person name="Karnkowska A."/>
            <person name="Elias M."/>
            <person name="Hampl V."/>
        </authorList>
    </citation>
    <scope>NUCLEOTIDE SEQUENCE [LARGE SCALE GENOMIC DNA]</scope>
    <source>
        <strain evidence="1">NAU3</strain>
        <tissue evidence="1">Gut</tissue>
    </source>
</reference>
<organism evidence="1 2">
    <name type="scientific">Blattamonas nauphoetae</name>
    <dbReference type="NCBI Taxonomy" id="2049346"/>
    <lineage>
        <taxon>Eukaryota</taxon>
        <taxon>Metamonada</taxon>
        <taxon>Preaxostyla</taxon>
        <taxon>Oxymonadida</taxon>
        <taxon>Blattamonas</taxon>
    </lineage>
</organism>
<evidence type="ECO:0000313" key="2">
    <source>
        <dbReference type="Proteomes" id="UP001281761"/>
    </source>
</evidence>
<name>A0ABQ9Y2R7_9EUKA</name>
<keyword evidence="2" id="KW-1185">Reference proteome</keyword>